<dbReference type="Gene3D" id="1.25.40.20">
    <property type="entry name" value="Ankyrin repeat-containing domain"/>
    <property type="match status" value="3"/>
</dbReference>
<reference evidence="5 6" key="1">
    <citation type="submission" date="2024-02" db="EMBL/GenBank/DDBJ databases">
        <title>Discinaceae phylogenomics.</title>
        <authorList>
            <person name="Dirks A.C."/>
            <person name="James T.Y."/>
        </authorList>
    </citation>
    <scope>NUCLEOTIDE SEQUENCE [LARGE SCALE GENOMIC DNA]</scope>
    <source>
        <strain evidence="5 6">ACD0624</strain>
    </source>
</reference>
<keyword evidence="1" id="KW-0677">Repeat</keyword>
<organism evidence="5 6">
    <name type="scientific">Discina gigas</name>
    <dbReference type="NCBI Taxonomy" id="1032678"/>
    <lineage>
        <taxon>Eukaryota</taxon>
        <taxon>Fungi</taxon>
        <taxon>Dikarya</taxon>
        <taxon>Ascomycota</taxon>
        <taxon>Pezizomycotina</taxon>
        <taxon>Pezizomycetes</taxon>
        <taxon>Pezizales</taxon>
        <taxon>Discinaceae</taxon>
        <taxon>Discina</taxon>
    </lineage>
</organism>
<dbReference type="InterPro" id="IPR036770">
    <property type="entry name" value="Ankyrin_rpt-contain_sf"/>
</dbReference>
<dbReference type="PANTHER" id="PTHR24173:SF74">
    <property type="entry name" value="ANKYRIN REPEAT DOMAIN-CONTAINING PROTEIN 16"/>
    <property type="match status" value="1"/>
</dbReference>
<protein>
    <recommendedName>
        <fullName evidence="4">F-box domain-containing protein</fullName>
    </recommendedName>
</protein>
<dbReference type="Pfam" id="PF13637">
    <property type="entry name" value="Ank_4"/>
    <property type="match status" value="1"/>
</dbReference>
<dbReference type="Pfam" id="PF12796">
    <property type="entry name" value="Ank_2"/>
    <property type="match status" value="1"/>
</dbReference>
<dbReference type="SUPFAM" id="SSF48403">
    <property type="entry name" value="Ankyrin repeat"/>
    <property type="match status" value="1"/>
</dbReference>
<dbReference type="PROSITE" id="PS50088">
    <property type="entry name" value="ANK_REPEAT"/>
    <property type="match status" value="4"/>
</dbReference>
<dbReference type="PRINTS" id="PR01415">
    <property type="entry name" value="ANKYRIN"/>
</dbReference>
<proteinExistence type="predicted"/>
<name>A0ABR3G6G5_9PEZI</name>
<evidence type="ECO:0000256" key="3">
    <source>
        <dbReference type="PROSITE-ProRule" id="PRU00023"/>
    </source>
</evidence>
<keyword evidence="6" id="KW-1185">Reference proteome</keyword>
<keyword evidence="2 3" id="KW-0040">ANK repeat</keyword>
<dbReference type="SMART" id="SM00248">
    <property type="entry name" value="ANK"/>
    <property type="match status" value="7"/>
</dbReference>
<dbReference type="InterPro" id="IPR001810">
    <property type="entry name" value="F-box_dom"/>
</dbReference>
<dbReference type="SUPFAM" id="SSF81383">
    <property type="entry name" value="F-box domain"/>
    <property type="match status" value="1"/>
</dbReference>
<feature type="repeat" description="ANK" evidence="3">
    <location>
        <begin position="147"/>
        <end position="168"/>
    </location>
</feature>
<evidence type="ECO:0000256" key="1">
    <source>
        <dbReference type="ARBA" id="ARBA00022737"/>
    </source>
</evidence>
<feature type="repeat" description="ANK" evidence="3">
    <location>
        <begin position="179"/>
        <end position="211"/>
    </location>
</feature>
<dbReference type="InterPro" id="IPR036047">
    <property type="entry name" value="F-box-like_dom_sf"/>
</dbReference>
<accession>A0ABR3G6G5</accession>
<comment type="caution">
    <text evidence="5">The sequence shown here is derived from an EMBL/GenBank/DDBJ whole genome shotgun (WGS) entry which is preliminary data.</text>
</comment>
<evidence type="ECO:0000256" key="2">
    <source>
        <dbReference type="ARBA" id="ARBA00023043"/>
    </source>
</evidence>
<evidence type="ECO:0000313" key="5">
    <source>
        <dbReference type="EMBL" id="KAL0631166.1"/>
    </source>
</evidence>
<evidence type="ECO:0000259" key="4">
    <source>
        <dbReference type="PROSITE" id="PS50181"/>
    </source>
</evidence>
<dbReference type="Proteomes" id="UP001447188">
    <property type="component" value="Unassembled WGS sequence"/>
</dbReference>
<feature type="repeat" description="ANK" evidence="3">
    <location>
        <begin position="245"/>
        <end position="277"/>
    </location>
</feature>
<dbReference type="PANTHER" id="PTHR24173">
    <property type="entry name" value="ANKYRIN REPEAT CONTAINING"/>
    <property type="match status" value="1"/>
</dbReference>
<dbReference type="Pfam" id="PF00023">
    <property type="entry name" value="Ank"/>
    <property type="match status" value="1"/>
</dbReference>
<dbReference type="PROSITE" id="PS50181">
    <property type="entry name" value="FBOX"/>
    <property type="match status" value="1"/>
</dbReference>
<dbReference type="InterPro" id="IPR002110">
    <property type="entry name" value="Ankyrin_rpt"/>
</dbReference>
<feature type="domain" description="F-box" evidence="4">
    <location>
        <begin position="1"/>
        <end position="45"/>
    </location>
</feature>
<feature type="repeat" description="ANK" evidence="3">
    <location>
        <begin position="212"/>
        <end position="244"/>
    </location>
</feature>
<dbReference type="EMBL" id="JBBBZM010000288">
    <property type="protein sequence ID" value="KAL0631166.1"/>
    <property type="molecule type" value="Genomic_DNA"/>
</dbReference>
<evidence type="ECO:0000313" key="6">
    <source>
        <dbReference type="Proteomes" id="UP001447188"/>
    </source>
</evidence>
<sequence length="315" mass="34288">MAILDLPNELLLIISESLGKEDLHSLYQTNRRFRILLTSLLFAGLDPLQVLHWAAETAHEALLLLAIYNGAAVAAQTAEYEHLTEKDWAVIKYNNQVLELRLQASVDKMCVDVYRLNALHRAALAGHEGIVWILLGQGLEVLARTSRGDTPLHCASASGHVAVVEILLGGVDIEDRGWRGCTPLHFAAMQGHEAVVRLLVDRGADLEARNDEGATPLHVGAWRGHVGIVRMLLEKGADVTAGDLQGFTALQHAAMGGREEVAAMLVAGGADLRIKNKSGKTAFGVACANGYKQMACRVLRTGERRWTLTEWVLCN</sequence>
<gene>
    <name evidence="5" type="ORF">Q9L58_009976</name>
</gene>
<dbReference type="PROSITE" id="PS50297">
    <property type="entry name" value="ANK_REP_REGION"/>
    <property type="match status" value="4"/>
</dbReference>